<dbReference type="Proteomes" id="UP000004016">
    <property type="component" value="Unassembled WGS sequence"/>
</dbReference>
<dbReference type="HOGENOM" id="CLU_3182994_0_0_9"/>
<reference evidence="1 2" key="2">
    <citation type="submission" date="2007-04" db="EMBL/GenBank/DDBJ databases">
        <title>Draft genome sequence of Dorea longicatena (DSM 13814).</title>
        <authorList>
            <person name="Sudarsanam P."/>
            <person name="Ley R."/>
            <person name="Guruge J."/>
            <person name="Turnbaugh P.J."/>
            <person name="Mahowald M."/>
            <person name="Liep D."/>
            <person name="Gordon J."/>
        </authorList>
    </citation>
    <scope>NUCLEOTIDE SEQUENCE [LARGE SCALE GENOMIC DNA]</scope>
    <source>
        <strain evidence="1 2">DSM 13814</strain>
    </source>
</reference>
<gene>
    <name evidence="1" type="ORF">DORLON_01367</name>
</gene>
<evidence type="ECO:0000313" key="2">
    <source>
        <dbReference type="Proteomes" id="UP000004016"/>
    </source>
</evidence>
<comment type="caution">
    <text evidence="1">The sequence shown here is derived from an EMBL/GenBank/DDBJ whole genome shotgun (WGS) entry which is preliminary data.</text>
</comment>
<dbReference type="EMBL" id="AAXB02000005">
    <property type="protein sequence ID" value="EDM63356.1"/>
    <property type="molecule type" value="Genomic_DNA"/>
</dbReference>
<protein>
    <submittedName>
        <fullName evidence="1">Uncharacterized protein</fullName>
    </submittedName>
</protein>
<organism evidence="1 2">
    <name type="scientific">Dorea longicatena DSM 13814</name>
    <dbReference type="NCBI Taxonomy" id="411462"/>
    <lineage>
        <taxon>Bacteria</taxon>
        <taxon>Bacillati</taxon>
        <taxon>Bacillota</taxon>
        <taxon>Clostridia</taxon>
        <taxon>Lachnospirales</taxon>
        <taxon>Lachnospiraceae</taxon>
        <taxon>Dorea</taxon>
    </lineage>
</organism>
<sequence>MILITGHRPATIVGNMNLKGNGDLQMQNCAKLKFVVFSFVVKEKAL</sequence>
<evidence type="ECO:0000313" key="1">
    <source>
        <dbReference type="EMBL" id="EDM63356.1"/>
    </source>
</evidence>
<accession>A6BGE5</accession>
<proteinExistence type="predicted"/>
<name>A6BGE5_9FIRM</name>
<reference evidence="1 2" key="1">
    <citation type="submission" date="2007-03" db="EMBL/GenBank/DDBJ databases">
        <authorList>
            <person name="Fulton L."/>
            <person name="Clifton S."/>
            <person name="Fulton B."/>
            <person name="Xu J."/>
            <person name="Minx P."/>
            <person name="Pepin K.H."/>
            <person name="Johnson M."/>
            <person name="Thiruvilangam P."/>
            <person name="Bhonagiri V."/>
            <person name="Nash W.E."/>
            <person name="Mardis E.R."/>
            <person name="Wilson R.K."/>
        </authorList>
    </citation>
    <scope>NUCLEOTIDE SEQUENCE [LARGE SCALE GENOMIC DNA]</scope>
    <source>
        <strain evidence="1 2">DSM 13814</strain>
    </source>
</reference>
<dbReference type="AlphaFoldDB" id="A6BGE5"/>